<accession>A0AAP9DHB3</accession>
<gene>
    <name evidence="2" type="ORF">DYI28_08340</name>
</gene>
<proteinExistence type="predicted"/>
<feature type="transmembrane region" description="Helical" evidence="1">
    <location>
        <begin position="100"/>
        <end position="118"/>
    </location>
</feature>
<keyword evidence="1" id="KW-0472">Membrane</keyword>
<dbReference type="Proteomes" id="UP000318823">
    <property type="component" value="Chromosome"/>
</dbReference>
<protein>
    <submittedName>
        <fullName evidence="2">Uncharacterized protein</fullName>
    </submittedName>
</protein>
<keyword evidence="1" id="KW-0812">Transmembrane</keyword>
<reference evidence="3" key="1">
    <citation type="journal article" date="2018" name="J. Anim. Genet.">
        <title>Acquired interbacterial defense systems protect against interspecies antagonism in the human gut microbiome.</title>
        <authorList>
            <person name="Ross B.D."/>
            <person name="Verster A.J."/>
            <person name="Radey M.C."/>
            <person name="Schmidtke D.T."/>
            <person name="Pope C.E."/>
            <person name="Hoffman L.R."/>
            <person name="Hajjar A."/>
            <person name="Peterson S.B."/>
            <person name="Borenstein E."/>
            <person name="Mougous J."/>
        </authorList>
    </citation>
    <scope>NUCLEOTIDE SEQUENCE [LARGE SCALE GENOMIC DNA]</scope>
    <source>
        <strain evidence="3">3725 D1 iv</strain>
    </source>
</reference>
<dbReference type="RefSeq" id="WP_004294367.1">
    <property type="nucleotide sequence ID" value="NZ_CP041395.1"/>
</dbReference>
<evidence type="ECO:0000256" key="1">
    <source>
        <dbReference type="SAM" id="Phobius"/>
    </source>
</evidence>
<keyword evidence="1" id="KW-1133">Transmembrane helix</keyword>
<dbReference type="EMBL" id="CP041395">
    <property type="protein sequence ID" value="QDM08732.1"/>
    <property type="molecule type" value="Genomic_DNA"/>
</dbReference>
<dbReference type="AlphaFoldDB" id="A0AAP9DHB3"/>
<name>A0AAP9DHB3_BACOV</name>
<evidence type="ECO:0000313" key="2">
    <source>
        <dbReference type="EMBL" id="QDM08732.1"/>
    </source>
</evidence>
<evidence type="ECO:0000313" key="3">
    <source>
        <dbReference type="Proteomes" id="UP000318823"/>
    </source>
</evidence>
<feature type="transmembrane region" description="Helical" evidence="1">
    <location>
        <begin position="6"/>
        <end position="24"/>
    </location>
</feature>
<feature type="transmembrane region" description="Helical" evidence="1">
    <location>
        <begin position="45"/>
        <end position="61"/>
    </location>
</feature>
<sequence length="194" mass="22680">MTWIILQFVFLAMPVVLPALLYRSRRYFMARFYDKMVWSEKARRLYAHVLLIVLLLFHYVYTSGHPGEFGVVPSTIVCAAWASFRRADRWMRGLLDRPKRFVWFALLALVIGFVPHLYTMSVTISFVLLAALFYPSARVMSERTDMRKFLEWLEYPGALADSYHNIITRGCHDNADNGNLKLSAHYESSKTERK</sequence>
<organism evidence="2 3">
    <name type="scientific">Bacteroides ovatus</name>
    <dbReference type="NCBI Taxonomy" id="28116"/>
    <lineage>
        <taxon>Bacteria</taxon>
        <taxon>Pseudomonadati</taxon>
        <taxon>Bacteroidota</taxon>
        <taxon>Bacteroidia</taxon>
        <taxon>Bacteroidales</taxon>
        <taxon>Bacteroidaceae</taxon>
        <taxon>Bacteroides</taxon>
    </lineage>
</organism>